<evidence type="ECO:0000313" key="6">
    <source>
        <dbReference type="Proteomes" id="UP001320544"/>
    </source>
</evidence>
<dbReference type="PANTHER" id="PTHR24171">
    <property type="entry name" value="ANKYRIN REPEAT DOMAIN-CONTAINING PROTEIN 39-RELATED"/>
    <property type="match status" value="1"/>
</dbReference>
<dbReference type="SMART" id="SM00248">
    <property type="entry name" value="ANK"/>
    <property type="match status" value="3"/>
</dbReference>
<evidence type="ECO:0000256" key="1">
    <source>
        <dbReference type="ARBA" id="ARBA00022737"/>
    </source>
</evidence>
<dbReference type="Pfam" id="PF12796">
    <property type="entry name" value="Ank_2"/>
    <property type="match status" value="1"/>
</dbReference>
<name>A0ABN6MAN2_9ACTN</name>
<evidence type="ECO:0000256" key="2">
    <source>
        <dbReference type="ARBA" id="ARBA00023043"/>
    </source>
</evidence>
<feature type="region of interest" description="Disordered" evidence="4">
    <location>
        <begin position="1"/>
        <end position="41"/>
    </location>
</feature>
<dbReference type="SUPFAM" id="SSF48403">
    <property type="entry name" value="Ankyrin repeat"/>
    <property type="match status" value="1"/>
</dbReference>
<keyword evidence="2 3" id="KW-0040">ANK repeat</keyword>
<organism evidence="5 6">
    <name type="scientific">Raoultibacter timonensis</name>
    <dbReference type="NCBI Taxonomy" id="1907662"/>
    <lineage>
        <taxon>Bacteria</taxon>
        <taxon>Bacillati</taxon>
        <taxon>Actinomycetota</taxon>
        <taxon>Coriobacteriia</taxon>
        <taxon>Eggerthellales</taxon>
        <taxon>Eggerthellaceae</taxon>
        <taxon>Raoultibacter</taxon>
    </lineage>
</organism>
<feature type="repeat" description="ANK" evidence="3">
    <location>
        <begin position="140"/>
        <end position="172"/>
    </location>
</feature>
<evidence type="ECO:0000256" key="3">
    <source>
        <dbReference type="PROSITE-ProRule" id="PRU00023"/>
    </source>
</evidence>
<feature type="compositionally biased region" description="Low complexity" evidence="4">
    <location>
        <begin position="19"/>
        <end position="36"/>
    </location>
</feature>
<evidence type="ECO:0000256" key="4">
    <source>
        <dbReference type="SAM" id="MobiDB-lite"/>
    </source>
</evidence>
<protein>
    <recommendedName>
        <fullName evidence="7">Ankyrin repeat protein</fullName>
    </recommendedName>
</protein>
<proteinExistence type="predicted"/>
<reference evidence="5 6" key="1">
    <citation type="submission" date="2022-01" db="EMBL/GenBank/DDBJ databases">
        <title>Novel bile acid biosynthetic pathways are enriched in the microbiome of centenarians.</title>
        <authorList>
            <person name="Sato Y."/>
            <person name="Atarashi K."/>
            <person name="Plichta R.D."/>
            <person name="Arai Y."/>
            <person name="Sasajima S."/>
            <person name="Kearney M.S."/>
            <person name="Suda W."/>
            <person name="Takeshita K."/>
            <person name="Sasaki T."/>
            <person name="Okamoto S."/>
            <person name="Skelly N.A."/>
            <person name="Okamura Y."/>
            <person name="Vlamakis H."/>
            <person name="Li Y."/>
            <person name="Tanoue T."/>
            <person name="Takei H."/>
            <person name="Nittono H."/>
            <person name="Narushima S."/>
            <person name="Irie J."/>
            <person name="Itoh H."/>
            <person name="Moriya K."/>
            <person name="Sugiura Y."/>
            <person name="Suematsu M."/>
            <person name="Moritoki N."/>
            <person name="Shibata S."/>
            <person name="Littman R.D."/>
            <person name="Fischbach A.M."/>
            <person name="Uwamino Y."/>
            <person name="Inoue T."/>
            <person name="Honda A."/>
            <person name="Hattori M."/>
            <person name="Murai T."/>
            <person name="Xavier J.R."/>
            <person name="Hirose N."/>
            <person name="Honda K."/>
        </authorList>
    </citation>
    <scope>NUCLEOTIDE SEQUENCE [LARGE SCALE GENOMIC DNA]</scope>
    <source>
        <strain evidence="5 6">CE91-St30</strain>
    </source>
</reference>
<dbReference type="PROSITE" id="PS50297">
    <property type="entry name" value="ANK_REP_REGION"/>
    <property type="match status" value="1"/>
</dbReference>
<sequence length="388" mass="41966">MGLFDAFKKKRTAAKEPVQTQKAASASKSTAAQTASPENRLRTTLPKDFADTVGAGDVAAIKAVFDRCRIDATSGYAKETALAFAGMPEEAVRWLVAQGADINAKDLYGNTPLHKEAACWQGNTELLVQLGADIEAKNNDGNTPLHRAACKGVAQTVERLLALGADPLARNNEERTPLEQSLRECRNADIVNVAAVADLLVEAGDGTAPAAKRSVESIGKSFEFYRDSFNKDSLEETDAALSHLYELFGVAPAARRRIHDGVSPIAVDAETWQKQHAELWDYLVPAKGHAATAQGEAIRITGKVAYEVLDNGGINWDADFNKMLCALARFFRSGNPLSETEADEADALVDALEDGFGEKEPDRLSELAVRWVLANPDPMPLGKQAYRR</sequence>
<keyword evidence="1" id="KW-0677">Repeat</keyword>
<dbReference type="EMBL" id="AP025564">
    <property type="protein sequence ID" value="BDE95087.1"/>
    <property type="molecule type" value="Genomic_DNA"/>
</dbReference>
<evidence type="ECO:0008006" key="7">
    <source>
        <dbReference type="Google" id="ProtNLM"/>
    </source>
</evidence>
<evidence type="ECO:0000313" key="5">
    <source>
        <dbReference type="EMBL" id="BDE95087.1"/>
    </source>
</evidence>
<dbReference type="PROSITE" id="PS50088">
    <property type="entry name" value="ANK_REPEAT"/>
    <property type="match status" value="1"/>
</dbReference>
<dbReference type="InterPro" id="IPR002110">
    <property type="entry name" value="Ankyrin_rpt"/>
</dbReference>
<dbReference type="Gene3D" id="1.25.40.20">
    <property type="entry name" value="Ankyrin repeat-containing domain"/>
    <property type="match status" value="2"/>
</dbReference>
<dbReference type="Proteomes" id="UP001320544">
    <property type="component" value="Chromosome"/>
</dbReference>
<gene>
    <name evidence="5" type="ORF">CE91St30_04200</name>
</gene>
<accession>A0ABN6MAN2</accession>
<dbReference type="RefSeq" id="WP_244411569.1">
    <property type="nucleotide sequence ID" value="NZ_AP025564.1"/>
</dbReference>
<keyword evidence="6" id="KW-1185">Reference proteome</keyword>
<dbReference type="InterPro" id="IPR036770">
    <property type="entry name" value="Ankyrin_rpt-contain_sf"/>
</dbReference>